<gene>
    <name evidence="14" type="ORF">MICPUCDRAFT_18687</name>
</gene>
<evidence type="ECO:0000256" key="8">
    <source>
        <dbReference type="ARBA" id="ARBA00034811"/>
    </source>
</evidence>
<dbReference type="FunFam" id="3.40.50.300:FF:000109">
    <property type="entry name" value="Peroxisomal biogenesis factor 6"/>
    <property type="match status" value="1"/>
</dbReference>
<dbReference type="STRING" id="564608.C1MVT3"/>
<dbReference type="Proteomes" id="UP000001876">
    <property type="component" value="Unassembled WGS sequence"/>
</dbReference>
<evidence type="ECO:0000313" key="14">
    <source>
        <dbReference type="EMBL" id="EEH55755.1"/>
    </source>
</evidence>
<comment type="catalytic activity">
    <reaction evidence="10">
        <text>ATP + H2O = ADP + phosphate + H(+)</text>
        <dbReference type="Rhea" id="RHEA:13065"/>
        <dbReference type="ChEBI" id="CHEBI:15377"/>
        <dbReference type="ChEBI" id="CHEBI:15378"/>
        <dbReference type="ChEBI" id="CHEBI:30616"/>
        <dbReference type="ChEBI" id="CHEBI:43474"/>
        <dbReference type="ChEBI" id="CHEBI:456216"/>
    </reaction>
    <physiologicalReaction direction="left-to-right" evidence="10">
        <dbReference type="Rhea" id="RHEA:13066"/>
    </physiologicalReaction>
</comment>
<keyword evidence="4 11" id="KW-0547">Nucleotide-binding</keyword>
<dbReference type="PANTHER" id="PTHR23077:SF9">
    <property type="entry name" value="PEROXISOMAL ATPASE PEX6"/>
    <property type="match status" value="1"/>
</dbReference>
<evidence type="ECO:0000256" key="4">
    <source>
        <dbReference type="ARBA" id="ARBA00022741"/>
    </source>
</evidence>
<dbReference type="GeneID" id="9685535"/>
<evidence type="ECO:0000256" key="2">
    <source>
        <dbReference type="ARBA" id="ARBA00006914"/>
    </source>
</evidence>
<dbReference type="eggNOG" id="KOG0736">
    <property type="taxonomic scope" value="Eukaryota"/>
</dbReference>
<comment type="subcellular location">
    <subcellularLocation>
        <location evidence="1">Membrane</location>
    </subcellularLocation>
</comment>
<dbReference type="GO" id="GO:0016558">
    <property type="term" value="P:protein import into peroxisome matrix"/>
    <property type="evidence" value="ECO:0007669"/>
    <property type="project" value="TreeGrafter"/>
</dbReference>
<sequence>VPTTSWSDVGGLEDVKAAIREIVELPLKRKALVRRVTGGVGGRSGALLYGPPGTGKTLLAKAVATECAFLSVKGPELVNMYVGESERNVREVFERARDAAPCVVFFDELDALAPARGAGADSGGVMDRVVSQARSVLDGANAAAARDDDAGGLLFVVGATNRPDLVDSALLRPGRFDRLLYVGVDASVDGRARVLTALTRKFTFEEEEWGRASGGGGGGGGGAGAGSGRSRVVEKLARMIPARFTGADVYALCADAWTRAAKRAIAVGEASGGGGGEEEDEEEDGSDARGDGGAVVVVVRGSDFVDALGELTPSLTDEDVAHYARMREGFEGGRSGRSR</sequence>
<dbReference type="KEGG" id="mpp:MICPUCDRAFT_18687"/>
<dbReference type="SUPFAM" id="SSF52540">
    <property type="entry name" value="P-loop containing nucleoside triphosphate hydrolases"/>
    <property type="match status" value="1"/>
</dbReference>
<dbReference type="InterPro" id="IPR050168">
    <property type="entry name" value="AAA_ATPase_domain"/>
</dbReference>
<dbReference type="OMA" id="PRDHINF"/>
<evidence type="ECO:0000256" key="6">
    <source>
        <dbReference type="ARBA" id="ARBA00022840"/>
    </source>
</evidence>
<proteinExistence type="inferred from homology"/>
<evidence type="ECO:0000313" key="15">
    <source>
        <dbReference type="Proteomes" id="UP000001876"/>
    </source>
</evidence>
<dbReference type="Gene3D" id="1.10.8.60">
    <property type="match status" value="1"/>
</dbReference>
<dbReference type="SMART" id="SM00382">
    <property type="entry name" value="AAA"/>
    <property type="match status" value="1"/>
</dbReference>
<dbReference type="InterPro" id="IPR027417">
    <property type="entry name" value="P-loop_NTPase"/>
</dbReference>
<dbReference type="InterPro" id="IPR003593">
    <property type="entry name" value="AAA+_ATPase"/>
</dbReference>
<evidence type="ECO:0000256" key="10">
    <source>
        <dbReference type="ARBA" id="ARBA00048778"/>
    </source>
</evidence>
<evidence type="ECO:0000256" key="11">
    <source>
        <dbReference type="RuleBase" id="RU003651"/>
    </source>
</evidence>
<dbReference type="GO" id="GO:0005524">
    <property type="term" value="F:ATP binding"/>
    <property type="evidence" value="ECO:0007669"/>
    <property type="project" value="UniProtKB-KW"/>
</dbReference>
<organism evidence="15">
    <name type="scientific">Micromonas pusilla (strain CCMP1545)</name>
    <name type="common">Picoplanktonic green alga</name>
    <dbReference type="NCBI Taxonomy" id="564608"/>
    <lineage>
        <taxon>Eukaryota</taxon>
        <taxon>Viridiplantae</taxon>
        <taxon>Chlorophyta</taxon>
        <taxon>Mamiellophyceae</taxon>
        <taxon>Mamiellales</taxon>
        <taxon>Mamiellaceae</taxon>
        <taxon>Micromonas</taxon>
    </lineage>
</organism>
<dbReference type="PROSITE" id="PS00674">
    <property type="entry name" value="AAA"/>
    <property type="match status" value="1"/>
</dbReference>
<feature type="compositionally biased region" description="Acidic residues" evidence="12">
    <location>
        <begin position="276"/>
        <end position="285"/>
    </location>
</feature>
<feature type="region of interest" description="Disordered" evidence="12">
    <location>
        <begin position="269"/>
        <end position="292"/>
    </location>
</feature>
<name>C1MVT3_MICPC</name>
<keyword evidence="15" id="KW-1185">Reference proteome</keyword>
<protein>
    <recommendedName>
        <fullName evidence="8">Peroxisomal ATPase PEX6</fullName>
    </recommendedName>
    <alternativeName>
        <fullName evidence="9">Peroxin-6</fullName>
    </alternativeName>
</protein>
<evidence type="ECO:0000259" key="13">
    <source>
        <dbReference type="SMART" id="SM00382"/>
    </source>
</evidence>
<dbReference type="GO" id="GO:0005829">
    <property type="term" value="C:cytosol"/>
    <property type="evidence" value="ECO:0007669"/>
    <property type="project" value="TreeGrafter"/>
</dbReference>
<dbReference type="Pfam" id="PF00004">
    <property type="entry name" value="AAA"/>
    <property type="match status" value="1"/>
</dbReference>
<dbReference type="RefSeq" id="XP_003059803.1">
    <property type="nucleotide sequence ID" value="XM_003059757.1"/>
</dbReference>
<evidence type="ECO:0000256" key="5">
    <source>
        <dbReference type="ARBA" id="ARBA00022801"/>
    </source>
</evidence>
<keyword evidence="6 11" id="KW-0067">ATP-binding</keyword>
<dbReference type="OrthoDB" id="498881at2759"/>
<keyword evidence="3" id="KW-0962">Peroxisome biogenesis</keyword>
<dbReference type="EMBL" id="GG663741">
    <property type="protein sequence ID" value="EEH55755.1"/>
    <property type="molecule type" value="Genomic_DNA"/>
</dbReference>
<keyword evidence="5" id="KW-0378">Hydrolase</keyword>
<dbReference type="Gene3D" id="3.40.50.300">
    <property type="entry name" value="P-loop containing nucleotide triphosphate hydrolases"/>
    <property type="match status" value="1"/>
</dbReference>
<evidence type="ECO:0000256" key="3">
    <source>
        <dbReference type="ARBA" id="ARBA00022593"/>
    </source>
</evidence>
<evidence type="ECO:0000256" key="9">
    <source>
        <dbReference type="ARBA" id="ARBA00034920"/>
    </source>
</evidence>
<dbReference type="InterPro" id="IPR003960">
    <property type="entry name" value="ATPase_AAA_CS"/>
</dbReference>
<accession>C1MVT3</accession>
<feature type="non-terminal residue" evidence="14">
    <location>
        <position position="1"/>
    </location>
</feature>
<reference evidence="14 15" key="1">
    <citation type="journal article" date="2009" name="Science">
        <title>Green evolution and dynamic adaptations revealed by genomes of the marine picoeukaryotes Micromonas.</title>
        <authorList>
            <person name="Worden A.Z."/>
            <person name="Lee J.H."/>
            <person name="Mock T."/>
            <person name="Rouze P."/>
            <person name="Simmons M.P."/>
            <person name="Aerts A.L."/>
            <person name="Allen A.E."/>
            <person name="Cuvelier M.L."/>
            <person name="Derelle E."/>
            <person name="Everett M.V."/>
            <person name="Foulon E."/>
            <person name="Grimwood J."/>
            <person name="Gundlach H."/>
            <person name="Henrissat B."/>
            <person name="Napoli C."/>
            <person name="McDonald S.M."/>
            <person name="Parker M.S."/>
            <person name="Rombauts S."/>
            <person name="Salamov A."/>
            <person name="Von Dassow P."/>
            <person name="Badger J.H."/>
            <person name="Coutinho P.M."/>
            <person name="Demir E."/>
            <person name="Dubchak I."/>
            <person name="Gentemann C."/>
            <person name="Eikrem W."/>
            <person name="Gready J.E."/>
            <person name="John U."/>
            <person name="Lanier W."/>
            <person name="Lindquist E.A."/>
            <person name="Lucas S."/>
            <person name="Mayer K.F."/>
            <person name="Moreau H."/>
            <person name="Not F."/>
            <person name="Otillar R."/>
            <person name="Panaud O."/>
            <person name="Pangilinan J."/>
            <person name="Paulsen I."/>
            <person name="Piegu B."/>
            <person name="Poliakov A."/>
            <person name="Robbens S."/>
            <person name="Schmutz J."/>
            <person name="Toulza E."/>
            <person name="Wyss T."/>
            <person name="Zelensky A."/>
            <person name="Zhou K."/>
            <person name="Armbrust E.V."/>
            <person name="Bhattacharya D."/>
            <person name="Goodenough U.W."/>
            <person name="Van de Peer Y."/>
            <person name="Grigoriev I.V."/>
        </authorList>
    </citation>
    <scope>NUCLEOTIDE SEQUENCE [LARGE SCALE GENOMIC DNA]</scope>
    <source>
        <strain evidence="14 15">CCMP1545</strain>
    </source>
</reference>
<dbReference type="PANTHER" id="PTHR23077">
    <property type="entry name" value="AAA-FAMILY ATPASE"/>
    <property type="match status" value="1"/>
</dbReference>
<evidence type="ECO:0000256" key="12">
    <source>
        <dbReference type="SAM" id="MobiDB-lite"/>
    </source>
</evidence>
<feature type="domain" description="AAA+ ATPase" evidence="13">
    <location>
        <begin position="42"/>
        <end position="186"/>
    </location>
</feature>
<dbReference type="GO" id="GO:0016887">
    <property type="term" value="F:ATP hydrolysis activity"/>
    <property type="evidence" value="ECO:0007669"/>
    <property type="project" value="InterPro"/>
</dbReference>
<dbReference type="InterPro" id="IPR003959">
    <property type="entry name" value="ATPase_AAA_core"/>
</dbReference>
<keyword evidence="7" id="KW-0472">Membrane</keyword>
<comment type="similarity">
    <text evidence="2 11">Belongs to the AAA ATPase family.</text>
</comment>
<evidence type="ECO:0000256" key="7">
    <source>
        <dbReference type="ARBA" id="ARBA00023136"/>
    </source>
</evidence>
<dbReference type="AlphaFoldDB" id="C1MVT3"/>
<evidence type="ECO:0000256" key="1">
    <source>
        <dbReference type="ARBA" id="ARBA00004370"/>
    </source>
</evidence>
<dbReference type="GO" id="GO:0005778">
    <property type="term" value="C:peroxisomal membrane"/>
    <property type="evidence" value="ECO:0007669"/>
    <property type="project" value="TreeGrafter"/>
</dbReference>